<sequence length="427" mass="45939">MRELYLRTLKKEVVPSEGCTEPIAIAYAASIAAEHLKGEIKEVNIYLSKNVIKNALGVGIPGTGGVGIEIAAALGISIQKSYKKLTILSNFTEDELKKAKEIVDKNIINIKQKNTHKALYIEVELLSETSKAKVIIEDTHTNVTLIECDDEIIMDNNSEVSEDLEEDYKLFKIADIYNFAKEADFDDIKFILESAKMNEKVSEEGLKGDYGLQVGSKIIQKSNFNLFSNDASNKIIAASAAASDARMDGCAMPIMTTAGSGNQGIACSIPVAQTARLLDKSEEELARALVLSNLVTIRIKKHMGRLSPLCGAGIAGATGASCGITYLLGGDLENINYCINNMISDLSGMICDGAKETCALKIATGTNAAIQCANLAINGISATANDGIVAKDVEETIESIETLIQNGFKNVDDTILNIMLEKKKNNK</sequence>
<evidence type="ECO:0000313" key="4">
    <source>
        <dbReference type="Proteomes" id="UP000070260"/>
    </source>
</evidence>
<dbReference type="PANTHER" id="PTHR30501:SF2">
    <property type="entry name" value="UPF0597 PROTEIN YHAM"/>
    <property type="match status" value="1"/>
</dbReference>
<protein>
    <recommendedName>
        <fullName evidence="1">UPF0597 protein JFP838_04465</fullName>
    </recommendedName>
</protein>
<gene>
    <name evidence="3" type="ORF">JFP838_04465</name>
</gene>
<feature type="domain" description="Serine dehydratase-like alpha subunit" evidence="2">
    <location>
        <begin position="83"/>
        <end position="417"/>
    </location>
</feature>
<comment type="similarity">
    <text evidence="1">Belongs to the UPF0597 family.</text>
</comment>
<organism evidence="3 4">
    <name type="scientific">Clostridium perfringens</name>
    <dbReference type="NCBI Taxonomy" id="1502"/>
    <lineage>
        <taxon>Bacteria</taxon>
        <taxon>Bacillati</taxon>
        <taxon>Bacillota</taxon>
        <taxon>Clostridia</taxon>
        <taxon>Eubacteriales</taxon>
        <taxon>Clostridiaceae</taxon>
        <taxon>Clostridium</taxon>
    </lineage>
</organism>
<dbReference type="EMBL" id="CP010994">
    <property type="protein sequence ID" value="AMN35035.1"/>
    <property type="molecule type" value="Genomic_DNA"/>
</dbReference>
<accession>A0A127EGF8</accession>
<name>A0A127EGF8_CLOPF</name>
<dbReference type="AlphaFoldDB" id="A0A127EGF8"/>
<dbReference type="RefSeq" id="WP_061426785.1">
    <property type="nucleotide sequence ID" value="NZ_CATNZO010000001.1"/>
</dbReference>
<dbReference type="InterPro" id="IPR021144">
    <property type="entry name" value="UPF0597"/>
</dbReference>
<dbReference type="InterPro" id="IPR005130">
    <property type="entry name" value="Ser_deHydtase-like_asu"/>
</dbReference>
<dbReference type="PIRSF" id="PIRSF006054">
    <property type="entry name" value="UCP006054"/>
    <property type="match status" value="1"/>
</dbReference>
<dbReference type="GO" id="GO:0019450">
    <property type="term" value="P:L-cysteine catabolic process to pyruvate"/>
    <property type="evidence" value="ECO:0007669"/>
    <property type="project" value="TreeGrafter"/>
</dbReference>
<dbReference type="GO" id="GO:0080146">
    <property type="term" value="F:L-cysteine desulfhydrase activity"/>
    <property type="evidence" value="ECO:0007669"/>
    <property type="project" value="TreeGrafter"/>
</dbReference>
<proteinExistence type="inferred from homology"/>
<reference evidence="3 4" key="1">
    <citation type="journal article" date="2016" name="PLoS ONE">
        <title>Plasmid Characterization and Chromosome Analysis of Two netF+ Clostridium perfringens Isolates Associated with Foal and Canine Necrotizing Enteritis.</title>
        <authorList>
            <person name="Mehdizadeh Gohari I."/>
            <person name="Kropinski A.M."/>
            <person name="Weese S.J."/>
            <person name="Parreira V.R."/>
            <person name="Whitehead A.E."/>
            <person name="Boerlin P."/>
            <person name="Prescott J.F."/>
        </authorList>
    </citation>
    <scope>NUCLEOTIDE SEQUENCE [LARGE SCALE GENOMIC DNA]</scope>
    <source>
        <strain evidence="3 4">JP838</strain>
    </source>
</reference>
<dbReference type="PANTHER" id="PTHR30501">
    <property type="entry name" value="UPF0597 PROTEIN YHAM"/>
    <property type="match status" value="1"/>
</dbReference>
<dbReference type="Pfam" id="PF03313">
    <property type="entry name" value="SDH_alpha"/>
    <property type="match status" value="1"/>
</dbReference>
<evidence type="ECO:0000256" key="1">
    <source>
        <dbReference type="HAMAP-Rule" id="MF_01845"/>
    </source>
</evidence>
<dbReference type="OrthoDB" id="41906at2"/>
<dbReference type="Proteomes" id="UP000070260">
    <property type="component" value="Chromosome"/>
</dbReference>
<evidence type="ECO:0000313" key="3">
    <source>
        <dbReference type="EMBL" id="AMN35035.1"/>
    </source>
</evidence>
<dbReference type="PATRIC" id="fig|1502.177.peg.884"/>
<evidence type="ECO:0000259" key="2">
    <source>
        <dbReference type="Pfam" id="PF03313"/>
    </source>
</evidence>
<dbReference type="HAMAP" id="MF_01845">
    <property type="entry name" value="UPF0597"/>
    <property type="match status" value="1"/>
</dbReference>